<keyword evidence="3" id="KW-0663">Pyridoxal phosphate</keyword>
<dbReference type="InterPro" id="IPR015422">
    <property type="entry name" value="PyrdxlP-dep_Trfase_small"/>
</dbReference>
<evidence type="ECO:0000256" key="1">
    <source>
        <dbReference type="ARBA" id="ARBA00001933"/>
    </source>
</evidence>
<protein>
    <submittedName>
        <fullName evidence="8">Selenocysteine lyase/Cysteine desulfurase</fullName>
    </submittedName>
</protein>
<dbReference type="SUPFAM" id="SSF53383">
    <property type="entry name" value="PLP-dependent transferases"/>
    <property type="match status" value="1"/>
</dbReference>
<dbReference type="Gene3D" id="3.90.1150.10">
    <property type="entry name" value="Aspartate Aminotransferase, domain 1"/>
    <property type="match status" value="1"/>
</dbReference>
<comment type="cofactor">
    <cofactor evidence="1 6">
        <name>pyridoxal 5'-phosphate</name>
        <dbReference type="ChEBI" id="CHEBI:597326"/>
    </cofactor>
</comment>
<evidence type="ECO:0000256" key="2">
    <source>
        <dbReference type="ARBA" id="ARBA00010447"/>
    </source>
</evidence>
<dbReference type="GO" id="GO:0017000">
    <property type="term" value="P:antibiotic biosynthetic process"/>
    <property type="evidence" value="ECO:0007669"/>
    <property type="project" value="UniProtKB-KW"/>
</dbReference>
<gene>
    <name evidence="8" type="ORF">SAMN04489730_3851</name>
</gene>
<feature type="domain" description="Aminotransferase class V" evidence="7">
    <location>
        <begin position="87"/>
        <end position="385"/>
    </location>
</feature>
<dbReference type="InterPro" id="IPR015421">
    <property type="entry name" value="PyrdxlP-dep_Trfase_major"/>
</dbReference>
<evidence type="ECO:0000256" key="3">
    <source>
        <dbReference type="ARBA" id="ARBA00022898"/>
    </source>
</evidence>
<keyword evidence="4" id="KW-0045">Antibiotic biosynthesis</keyword>
<sequence length="418" mass="45425">MAPTANRPQRLTWPAAVSPPGPDCRAAVGWSWVREQFQLRTDQAQFSAYVLAPHPAPVRSAIAEHRANLDQDPIGYHRAHDAAFDLATRKSAAACLGASYRDIAVTGSATAGLAMLYNGMRIRADQEVLTTVHDFYSTKESLRLRSIRSGISIRTIALYTDPAAAQIDQMLDTIAANIQPNTRCVALTWVHSGTGVTIPIREIADHITEINSNRSPEDRILLCVDAVHACGLLSINFADIGCDFLVTSGHKWLFGARGTGLIIGRPEAWRQIDPTIPNFTWITEPPPPASPPGYIQTPGGYHAFEHRWALEHAFEFQQTIGRTAIQERTLSQTAQLLDGLRRLPHVRLLTPYAPGLFAGIVCFTVNGTSPADTVQALREGFDIIATTTPYATTAVRVGPSIVTSPAEVDQLLAAVATL</sequence>
<evidence type="ECO:0000256" key="6">
    <source>
        <dbReference type="RuleBase" id="RU004504"/>
    </source>
</evidence>
<keyword evidence="8" id="KW-0456">Lyase</keyword>
<evidence type="ECO:0000256" key="4">
    <source>
        <dbReference type="ARBA" id="ARBA00023194"/>
    </source>
</evidence>
<dbReference type="Gene3D" id="3.40.640.10">
    <property type="entry name" value="Type I PLP-dependent aspartate aminotransferase-like (Major domain)"/>
    <property type="match status" value="1"/>
</dbReference>
<dbReference type="InterPro" id="IPR020578">
    <property type="entry name" value="Aminotrans_V_PyrdxlP_BS"/>
</dbReference>
<comment type="catalytic activity">
    <reaction evidence="5">
        <text>(sulfur carrier)-H + L-cysteine = (sulfur carrier)-SH + L-alanine</text>
        <dbReference type="Rhea" id="RHEA:43892"/>
        <dbReference type="Rhea" id="RHEA-COMP:14737"/>
        <dbReference type="Rhea" id="RHEA-COMP:14739"/>
        <dbReference type="ChEBI" id="CHEBI:29917"/>
        <dbReference type="ChEBI" id="CHEBI:35235"/>
        <dbReference type="ChEBI" id="CHEBI:57972"/>
        <dbReference type="ChEBI" id="CHEBI:64428"/>
        <dbReference type="EC" id="2.8.1.7"/>
    </reaction>
</comment>
<proteinExistence type="inferred from homology"/>
<evidence type="ECO:0000313" key="9">
    <source>
        <dbReference type="Proteomes" id="UP000182740"/>
    </source>
</evidence>
<evidence type="ECO:0000313" key="8">
    <source>
        <dbReference type="EMBL" id="SFW74924.1"/>
    </source>
</evidence>
<dbReference type="EMBL" id="FPJG01000006">
    <property type="protein sequence ID" value="SFW74924.1"/>
    <property type="molecule type" value="Genomic_DNA"/>
</dbReference>
<dbReference type="PROSITE" id="PS00595">
    <property type="entry name" value="AA_TRANSFER_CLASS_5"/>
    <property type="match status" value="1"/>
</dbReference>
<dbReference type="STRING" id="546364.SAMN04489730_3851"/>
<dbReference type="AlphaFoldDB" id="A0A1K1RT15"/>
<dbReference type="Pfam" id="PF00266">
    <property type="entry name" value="Aminotran_5"/>
    <property type="match status" value="1"/>
</dbReference>
<reference evidence="9" key="1">
    <citation type="submission" date="2016-11" db="EMBL/GenBank/DDBJ databases">
        <authorList>
            <person name="Varghese N."/>
            <person name="Submissions S."/>
        </authorList>
    </citation>
    <scope>NUCLEOTIDE SEQUENCE [LARGE SCALE GENOMIC DNA]</scope>
    <source>
        <strain evidence="9">DSM 44671</strain>
    </source>
</reference>
<dbReference type="PANTHER" id="PTHR43586:SF8">
    <property type="entry name" value="CYSTEINE DESULFURASE 1, CHLOROPLASTIC"/>
    <property type="match status" value="1"/>
</dbReference>
<dbReference type="PANTHER" id="PTHR43586">
    <property type="entry name" value="CYSTEINE DESULFURASE"/>
    <property type="match status" value="1"/>
</dbReference>
<evidence type="ECO:0000259" key="7">
    <source>
        <dbReference type="Pfam" id="PF00266"/>
    </source>
</evidence>
<evidence type="ECO:0000256" key="5">
    <source>
        <dbReference type="ARBA" id="ARBA00050776"/>
    </source>
</evidence>
<dbReference type="InterPro" id="IPR000192">
    <property type="entry name" value="Aminotrans_V_dom"/>
</dbReference>
<organism evidence="8 9">
    <name type="scientific">Amycolatopsis australiensis</name>
    <dbReference type="NCBI Taxonomy" id="546364"/>
    <lineage>
        <taxon>Bacteria</taxon>
        <taxon>Bacillati</taxon>
        <taxon>Actinomycetota</taxon>
        <taxon>Actinomycetes</taxon>
        <taxon>Pseudonocardiales</taxon>
        <taxon>Pseudonocardiaceae</taxon>
        <taxon>Amycolatopsis</taxon>
    </lineage>
</organism>
<keyword evidence="9" id="KW-1185">Reference proteome</keyword>
<name>A0A1K1RT15_9PSEU</name>
<comment type="similarity">
    <text evidence="2">Belongs to the class-V pyridoxal-phosphate-dependent aminotransferase family. Csd subfamily.</text>
</comment>
<dbReference type="Proteomes" id="UP000182740">
    <property type="component" value="Unassembled WGS sequence"/>
</dbReference>
<dbReference type="GO" id="GO:0016829">
    <property type="term" value="F:lyase activity"/>
    <property type="evidence" value="ECO:0007669"/>
    <property type="project" value="UniProtKB-KW"/>
</dbReference>
<dbReference type="InterPro" id="IPR015424">
    <property type="entry name" value="PyrdxlP-dep_Trfase"/>
</dbReference>
<dbReference type="GO" id="GO:0031071">
    <property type="term" value="F:cysteine desulfurase activity"/>
    <property type="evidence" value="ECO:0007669"/>
    <property type="project" value="UniProtKB-EC"/>
</dbReference>
<accession>A0A1K1RT15</accession>